<evidence type="ECO:0000313" key="3">
    <source>
        <dbReference type="Proteomes" id="UP000185434"/>
    </source>
</evidence>
<feature type="transmembrane region" description="Helical" evidence="1">
    <location>
        <begin position="55"/>
        <end position="70"/>
    </location>
</feature>
<feature type="transmembrane region" description="Helical" evidence="1">
    <location>
        <begin position="30"/>
        <end position="50"/>
    </location>
</feature>
<dbReference type="EMBL" id="CP009247">
    <property type="protein sequence ID" value="APT89647.1"/>
    <property type="molecule type" value="Genomic_DNA"/>
</dbReference>
<dbReference type="Proteomes" id="UP000185434">
    <property type="component" value="Chromosome"/>
</dbReference>
<keyword evidence="1" id="KW-0812">Transmembrane</keyword>
<dbReference type="AlphaFoldDB" id="A0A1L7CV00"/>
<organism evidence="2 3">
    <name type="scientific">Corynebacterium frankenforstense DSM 45800</name>
    <dbReference type="NCBI Taxonomy" id="1437875"/>
    <lineage>
        <taxon>Bacteria</taxon>
        <taxon>Bacillati</taxon>
        <taxon>Actinomycetota</taxon>
        <taxon>Actinomycetes</taxon>
        <taxon>Mycobacteriales</taxon>
        <taxon>Corynebacteriaceae</taxon>
        <taxon>Corynebacterium</taxon>
    </lineage>
</organism>
<accession>A0A1L7CV00</accession>
<keyword evidence="1" id="KW-0472">Membrane</keyword>
<protein>
    <submittedName>
        <fullName evidence="2">Uncharacterized protein</fullName>
    </submittedName>
</protein>
<evidence type="ECO:0000256" key="1">
    <source>
        <dbReference type="SAM" id="Phobius"/>
    </source>
</evidence>
<dbReference type="RefSeq" id="WP_075664645.1">
    <property type="nucleotide sequence ID" value="NZ_CP009247.1"/>
</dbReference>
<dbReference type="STRING" id="1437875.CFRA_10885"/>
<feature type="transmembrane region" description="Helical" evidence="1">
    <location>
        <begin position="7"/>
        <end position="24"/>
    </location>
</feature>
<gene>
    <name evidence="2" type="ORF">CFRA_10885</name>
</gene>
<evidence type="ECO:0000313" key="2">
    <source>
        <dbReference type="EMBL" id="APT89647.1"/>
    </source>
</evidence>
<name>A0A1L7CV00_9CORY</name>
<reference evidence="2 3" key="1">
    <citation type="submission" date="2014-08" db="EMBL/GenBank/DDBJ databases">
        <title>Complete genome sequence of Corynebacterium frankenforstense ST18(T) (=DSM 45800(T)), isolated from raw cow milk.</title>
        <authorList>
            <person name="Ruckert C."/>
            <person name="Albersmeier A."/>
            <person name="Winkler A."/>
            <person name="Lipski A."/>
            <person name="Kalinowski J."/>
        </authorList>
    </citation>
    <scope>NUCLEOTIDE SEQUENCE [LARGE SCALE GENOMIC DNA]</scope>
    <source>
        <strain evidence="2 3">ST18</strain>
    </source>
</reference>
<keyword evidence="1" id="KW-1133">Transmembrane helix</keyword>
<dbReference type="OrthoDB" id="1489106at2"/>
<proteinExistence type="predicted"/>
<keyword evidence="3" id="KW-1185">Reference proteome</keyword>
<sequence>MRQAPNIIAWLLIAAVWLCAPFTGDQAPQAMNWAHAALTTVAIVVGGVVAARRRAWLLLAAAILTAFAWPM</sequence>
<dbReference type="KEGG" id="cfk:CFRA_10885"/>